<organism evidence="2 3">
    <name type="scientific">Granulicella rosea</name>
    <dbReference type="NCBI Taxonomy" id="474952"/>
    <lineage>
        <taxon>Bacteria</taxon>
        <taxon>Pseudomonadati</taxon>
        <taxon>Acidobacteriota</taxon>
        <taxon>Terriglobia</taxon>
        <taxon>Terriglobales</taxon>
        <taxon>Acidobacteriaceae</taxon>
        <taxon>Granulicella</taxon>
    </lineage>
</organism>
<dbReference type="AlphaFoldDB" id="A0A239D3C3"/>
<dbReference type="PANTHER" id="PTHR32305:SF15">
    <property type="entry name" value="PROTEIN RHSA-RELATED"/>
    <property type="match status" value="1"/>
</dbReference>
<name>A0A239D3C3_9BACT</name>
<gene>
    <name evidence="2" type="ORF">SAMN05421770_101245</name>
</gene>
<protein>
    <submittedName>
        <fullName evidence="2">RHS repeat-associated core domain-containing protein</fullName>
    </submittedName>
</protein>
<keyword evidence="3" id="KW-1185">Reference proteome</keyword>
<evidence type="ECO:0000256" key="1">
    <source>
        <dbReference type="SAM" id="MobiDB-lite"/>
    </source>
</evidence>
<dbReference type="NCBIfam" id="TIGR03696">
    <property type="entry name" value="Rhs_assc_core"/>
    <property type="match status" value="1"/>
</dbReference>
<sequence length="748" mass="81733">MPANYNATTNVIGRLTFASNYVNADVGLGYDAMGRVTSQTYCLPDNCANRQSASAAYDLAGNMTDLRYPDGRHITQTWDAENRLQTINLADINGVAANQNYLQSIVYNPDGSPNVTTLGNGAAQQVMENNRLQISSMSISNSNSNSPFSGQSFLSRSYCYVCGTGNGGNNGNIWQITDNQNSARTQSFTYDSLNRISSFSLGGTLNQQYQIDSFGNMSPLSGGNPLYTFDSATNRINNLPCAASMSNQNAFDSGGNQLCDTDTNGAVRTYTFDAENRTTGITIAGNQAPFESYAYSADGARVRKLNANNDYTEYVNFGGQTIAEKDQTGAWTDYIFANGKRIAKTTNNYQRLHLTGSSCGANAEADWNIASNSTPISSGDRMVWHEEHADGQQSYLKVQFSNNVWMFEGAMDPQGGVWQTASVDLSPWAGDSTWGIWIAEIADGSGSIEAKITDLALVKADGTVYPFFDGQTGVPGATSFGCGTSSVVSENVPVEAGASTIVDTKFYVGDHLGTAQMEFSSGGWPVWQGQFAPFGQELDTQTTSNHYKFTGKERDAESGLDYFGARYYGSSMGRFISPDWSANQDPVPYARLDDPQSLNLYTYGGNNPLIHIDADGHCWPQWLCNFATEVKNKVLHGEFTTDTNGAKIRQLDRQEAKTRQMNRIMEEMKQHPPKVSYGIVAPVDLLFLLPRATQGTTYLYQKLGPNGEHLKYGITNDPEGRYTKSKLNGGMRRQARKSLRSPVREPAC</sequence>
<dbReference type="Gene3D" id="2.180.10.10">
    <property type="entry name" value="RHS repeat-associated core"/>
    <property type="match status" value="2"/>
</dbReference>
<evidence type="ECO:0000313" key="3">
    <source>
        <dbReference type="Proteomes" id="UP000198356"/>
    </source>
</evidence>
<dbReference type="InterPro" id="IPR050708">
    <property type="entry name" value="T6SS_VgrG/RHS"/>
</dbReference>
<dbReference type="NCBIfam" id="TIGR01643">
    <property type="entry name" value="YD_repeat_2x"/>
    <property type="match status" value="1"/>
</dbReference>
<reference evidence="2 3" key="1">
    <citation type="submission" date="2017-06" db="EMBL/GenBank/DDBJ databases">
        <authorList>
            <person name="Kim H.J."/>
            <person name="Triplett B.A."/>
        </authorList>
    </citation>
    <scope>NUCLEOTIDE SEQUENCE [LARGE SCALE GENOMIC DNA]</scope>
    <source>
        <strain evidence="2 3">DSM 18704</strain>
    </source>
</reference>
<dbReference type="RefSeq" id="WP_142988150.1">
    <property type="nucleotide sequence ID" value="NZ_FZOU01000001.1"/>
</dbReference>
<dbReference type="OrthoDB" id="104102at2"/>
<proteinExistence type="predicted"/>
<dbReference type="Proteomes" id="UP000198356">
    <property type="component" value="Unassembled WGS sequence"/>
</dbReference>
<feature type="region of interest" description="Disordered" evidence="1">
    <location>
        <begin position="715"/>
        <end position="748"/>
    </location>
</feature>
<dbReference type="EMBL" id="FZOU01000001">
    <property type="protein sequence ID" value="SNS26361.1"/>
    <property type="molecule type" value="Genomic_DNA"/>
</dbReference>
<accession>A0A239D3C3</accession>
<dbReference type="SUPFAM" id="SSF63829">
    <property type="entry name" value="Calcium-dependent phosphotriesterase"/>
    <property type="match status" value="1"/>
</dbReference>
<dbReference type="InterPro" id="IPR022385">
    <property type="entry name" value="Rhs_assc_core"/>
</dbReference>
<dbReference type="InterPro" id="IPR006530">
    <property type="entry name" value="YD"/>
</dbReference>
<evidence type="ECO:0000313" key="2">
    <source>
        <dbReference type="EMBL" id="SNS26361.1"/>
    </source>
</evidence>
<dbReference type="PANTHER" id="PTHR32305">
    <property type="match status" value="1"/>
</dbReference>